<protein>
    <submittedName>
        <fullName evidence="1">Uncharacterized protein</fullName>
    </submittedName>
</protein>
<reference evidence="1 2" key="1">
    <citation type="journal article" date="2022" name="bioRxiv">
        <title>An ancient truncated duplication of the anti-Mullerian hormone receptor type 2 gene is a potential conserved master sex determinant in the Pangasiidae catfish family.</title>
        <authorList>
            <person name="Wen M."/>
            <person name="Pan Q."/>
            <person name="Jouanno E."/>
            <person name="Montfort J."/>
            <person name="Zahm M."/>
            <person name="Cabau C."/>
            <person name="Klopp C."/>
            <person name="Iampietro C."/>
            <person name="Roques C."/>
            <person name="Bouchez O."/>
            <person name="Castinel A."/>
            <person name="Donnadieu C."/>
            <person name="Parrinello H."/>
            <person name="Poncet C."/>
            <person name="Belmonte E."/>
            <person name="Gautier V."/>
            <person name="Avarre J.-C."/>
            <person name="Dugue R."/>
            <person name="Gustiano R."/>
            <person name="Ha T.T.T."/>
            <person name="Campet M."/>
            <person name="Sriphairoj K."/>
            <person name="Ribolli J."/>
            <person name="de Almeida F.L."/>
            <person name="Desvignes T."/>
            <person name="Postlethwait J.H."/>
            <person name="Bucao C.F."/>
            <person name="Robinson-Rechavi M."/>
            <person name="Bobe J."/>
            <person name="Herpin A."/>
            <person name="Guiguen Y."/>
        </authorList>
    </citation>
    <scope>NUCLEOTIDE SEQUENCE [LARGE SCALE GENOMIC DNA]</scope>
    <source>
        <strain evidence="1">YG-Dec2019</strain>
    </source>
</reference>
<name>A0ACC5XX60_PANGG</name>
<accession>A0ACC5XX60</accession>
<dbReference type="EMBL" id="CM040483">
    <property type="protein sequence ID" value="MCI4395748.1"/>
    <property type="molecule type" value="Genomic_DNA"/>
</dbReference>
<dbReference type="Proteomes" id="UP000829447">
    <property type="component" value="Linkage Group LG30"/>
</dbReference>
<keyword evidence="2" id="KW-1185">Reference proteome</keyword>
<proteinExistence type="predicted"/>
<gene>
    <name evidence="1" type="ORF">PGIGA_G00195580</name>
</gene>
<evidence type="ECO:0000313" key="1">
    <source>
        <dbReference type="EMBL" id="MCI4395748.1"/>
    </source>
</evidence>
<sequence length="458" mass="50953">MASIVSSLSAGNEVALQKFFSSRVCLHLLYKSSHHGATVNQLLDRFDKHGKYLLTVFLQSGSVRGAFMSKPLMYGNEYSDEEVFVFKMTDYYGKRFPGLNYTRTVAVSVGSVSISFGKGLNLKLVNGCWYESFCSDVVHGKIGLEDDNVCCKDVELHRVQDVGDILPNPWREVSWYDMTRENLRKDFVSYNLLLESLPRVKALLLGPVGSGKSSFISSIRSTMYNRIVHLPSIGTAVEGFTQKMTTYDIRVNQRGPQSVLSFCDVMAIGDDDSAGLSFSDALAVIKGHVPEGYKFQRGVTVSDTVSGYIANPTLNEQIHCVLFVLDASKVTSYPSGLESTLKKLHSTISDMRIPQLILLTHVDQVCLAVQKDLKDVYSSRAVQDKMQKAGELVGLPLSYVLPVKNYVSRLTVDCSTDILLLSVVMSILQAVDDTFEDQYSNPVFKSTYDLDNFQTMKK</sequence>
<organism evidence="1 2">
    <name type="scientific">Pangasianodon gigas</name>
    <name type="common">Mekong giant catfish</name>
    <name type="synonym">Pangasius gigas</name>
    <dbReference type="NCBI Taxonomy" id="30993"/>
    <lineage>
        <taxon>Eukaryota</taxon>
        <taxon>Metazoa</taxon>
        <taxon>Chordata</taxon>
        <taxon>Craniata</taxon>
        <taxon>Vertebrata</taxon>
        <taxon>Euteleostomi</taxon>
        <taxon>Actinopterygii</taxon>
        <taxon>Neopterygii</taxon>
        <taxon>Teleostei</taxon>
        <taxon>Ostariophysi</taxon>
        <taxon>Siluriformes</taxon>
        <taxon>Pangasiidae</taxon>
        <taxon>Pangasianodon</taxon>
    </lineage>
</organism>
<evidence type="ECO:0000313" key="2">
    <source>
        <dbReference type="Proteomes" id="UP000829447"/>
    </source>
</evidence>
<comment type="caution">
    <text evidence="1">The sequence shown here is derived from an EMBL/GenBank/DDBJ whole genome shotgun (WGS) entry which is preliminary data.</text>
</comment>